<dbReference type="InterPro" id="IPR044537">
    <property type="entry name" value="Rip2-like"/>
</dbReference>
<keyword evidence="11" id="KW-0482">Metalloprotease</keyword>
<evidence type="ECO:0000256" key="12">
    <source>
        <dbReference type="ARBA" id="ARBA00023136"/>
    </source>
</evidence>
<dbReference type="EMBL" id="LAZR01001019">
    <property type="protein sequence ID" value="KKN52455.1"/>
    <property type="molecule type" value="Genomic_DNA"/>
</dbReference>
<evidence type="ECO:0000256" key="1">
    <source>
        <dbReference type="ARBA" id="ARBA00001947"/>
    </source>
</evidence>
<dbReference type="InterPro" id="IPR008915">
    <property type="entry name" value="Peptidase_M50"/>
</dbReference>
<reference evidence="15" key="1">
    <citation type="journal article" date="2015" name="Nature">
        <title>Complex archaea that bridge the gap between prokaryotes and eukaryotes.</title>
        <authorList>
            <person name="Spang A."/>
            <person name="Saw J.H."/>
            <person name="Jorgensen S.L."/>
            <person name="Zaremba-Niedzwiedzka K."/>
            <person name="Martijn J."/>
            <person name="Lind A.E."/>
            <person name="van Eijk R."/>
            <person name="Schleper C."/>
            <person name="Guy L."/>
            <person name="Ettema T.J."/>
        </authorList>
    </citation>
    <scope>NUCLEOTIDE SEQUENCE</scope>
</reference>
<evidence type="ECO:0000256" key="5">
    <source>
        <dbReference type="ARBA" id="ARBA00022670"/>
    </source>
</evidence>
<feature type="transmembrane region" description="Helical" evidence="13">
    <location>
        <begin position="96"/>
        <end position="123"/>
    </location>
</feature>
<dbReference type="Pfam" id="PF02163">
    <property type="entry name" value="Peptidase_M50"/>
    <property type="match status" value="1"/>
</dbReference>
<evidence type="ECO:0000256" key="13">
    <source>
        <dbReference type="SAM" id="Phobius"/>
    </source>
</evidence>
<name>A0A0F9R7D3_9ZZZZ</name>
<keyword evidence="5" id="KW-0645">Protease</keyword>
<dbReference type="PANTHER" id="PTHR35864">
    <property type="entry name" value="ZINC METALLOPROTEASE MJ0611-RELATED"/>
    <property type="match status" value="1"/>
</dbReference>
<feature type="domain" description="Peptidase M50" evidence="14">
    <location>
        <begin position="14"/>
        <end position="116"/>
    </location>
</feature>
<evidence type="ECO:0000313" key="15">
    <source>
        <dbReference type="EMBL" id="KKN52455.1"/>
    </source>
</evidence>
<evidence type="ECO:0000256" key="4">
    <source>
        <dbReference type="ARBA" id="ARBA00022475"/>
    </source>
</evidence>
<keyword evidence="7" id="KW-0479">Metal-binding</keyword>
<comment type="subcellular location">
    <subcellularLocation>
        <location evidence="2">Cell membrane</location>
        <topology evidence="2">Multi-pass membrane protein</topology>
    </subcellularLocation>
</comment>
<protein>
    <recommendedName>
        <fullName evidence="14">Peptidase M50 domain-containing protein</fullName>
    </recommendedName>
</protein>
<dbReference type="GO" id="GO:0006508">
    <property type="term" value="P:proteolysis"/>
    <property type="evidence" value="ECO:0007669"/>
    <property type="project" value="UniProtKB-KW"/>
</dbReference>
<keyword evidence="10 13" id="KW-1133">Transmembrane helix</keyword>
<comment type="cofactor">
    <cofactor evidence="1">
        <name>Zn(2+)</name>
        <dbReference type="ChEBI" id="CHEBI:29105"/>
    </cofactor>
</comment>
<evidence type="ECO:0000256" key="9">
    <source>
        <dbReference type="ARBA" id="ARBA00022833"/>
    </source>
</evidence>
<keyword evidence="9" id="KW-0862">Zinc</keyword>
<keyword evidence="4" id="KW-1003">Cell membrane</keyword>
<evidence type="ECO:0000256" key="6">
    <source>
        <dbReference type="ARBA" id="ARBA00022692"/>
    </source>
</evidence>
<dbReference type="GO" id="GO:0046872">
    <property type="term" value="F:metal ion binding"/>
    <property type="evidence" value="ECO:0007669"/>
    <property type="project" value="UniProtKB-KW"/>
</dbReference>
<evidence type="ECO:0000256" key="2">
    <source>
        <dbReference type="ARBA" id="ARBA00004651"/>
    </source>
</evidence>
<evidence type="ECO:0000256" key="3">
    <source>
        <dbReference type="ARBA" id="ARBA00007931"/>
    </source>
</evidence>
<proteinExistence type="inferred from homology"/>
<feature type="transmembrane region" description="Helical" evidence="13">
    <location>
        <begin position="135"/>
        <end position="155"/>
    </location>
</feature>
<sequence>MFEFSLLQKIIIWAIPVLFAITVHEVAHGWVALKFGDRTAQMMGRLTLNPFKHIDPIGTVLVPALLLLFGGFVFGWAKPVPVTYQNLHNPKKDMAWVAIAGPTANLIMATIWALAAKIGFFLIQSEVAIGQPLMFMGIAGVLINAMLMMLNILPIPPLDGSRVLSSWLPGPMAYKYSRIEPYGFFILLGLLYFGILNTILWPLISALLNFMATIFNFPPQLFSIL</sequence>
<evidence type="ECO:0000256" key="8">
    <source>
        <dbReference type="ARBA" id="ARBA00022801"/>
    </source>
</evidence>
<dbReference type="PANTHER" id="PTHR35864:SF1">
    <property type="entry name" value="ZINC METALLOPROTEASE YWHC-RELATED"/>
    <property type="match status" value="1"/>
</dbReference>
<keyword evidence="8" id="KW-0378">Hydrolase</keyword>
<dbReference type="AlphaFoldDB" id="A0A0F9R7D3"/>
<evidence type="ECO:0000256" key="11">
    <source>
        <dbReference type="ARBA" id="ARBA00023049"/>
    </source>
</evidence>
<gene>
    <name evidence="15" type="ORF">LCGC14_0612570</name>
</gene>
<dbReference type="GO" id="GO:0008237">
    <property type="term" value="F:metallopeptidase activity"/>
    <property type="evidence" value="ECO:0007669"/>
    <property type="project" value="UniProtKB-KW"/>
</dbReference>
<accession>A0A0F9R7D3</accession>
<feature type="transmembrane region" description="Helical" evidence="13">
    <location>
        <begin position="182"/>
        <end position="204"/>
    </location>
</feature>
<organism evidence="15">
    <name type="scientific">marine sediment metagenome</name>
    <dbReference type="NCBI Taxonomy" id="412755"/>
    <lineage>
        <taxon>unclassified sequences</taxon>
        <taxon>metagenomes</taxon>
        <taxon>ecological metagenomes</taxon>
    </lineage>
</organism>
<keyword evidence="12 13" id="KW-0472">Membrane</keyword>
<evidence type="ECO:0000256" key="7">
    <source>
        <dbReference type="ARBA" id="ARBA00022723"/>
    </source>
</evidence>
<dbReference type="CDD" id="cd06158">
    <property type="entry name" value="S2P-M50_like_1"/>
    <property type="match status" value="1"/>
</dbReference>
<dbReference type="GO" id="GO:0005886">
    <property type="term" value="C:plasma membrane"/>
    <property type="evidence" value="ECO:0007669"/>
    <property type="project" value="UniProtKB-SubCell"/>
</dbReference>
<comment type="similarity">
    <text evidence="3">Belongs to the peptidase M50B family.</text>
</comment>
<evidence type="ECO:0000256" key="10">
    <source>
        <dbReference type="ARBA" id="ARBA00022989"/>
    </source>
</evidence>
<evidence type="ECO:0000259" key="14">
    <source>
        <dbReference type="Pfam" id="PF02163"/>
    </source>
</evidence>
<dbReference type="InterPro" id="IPR052348">
    <property type="entry name" value="Metallopeptidase_M50B"/>
</dbReference>
<comment type="caution">
    <text evidence="15">The sequence shown here is derived from an EMBL/GenBank/DDBJ whole genome shotgun (WGS) entry which is preliminary data.</text>
</comment>
<feature type="transmembrane region" description="Helical" evidence="13">
    <location>
        <begin position="12"/>
        <end position="33"/>
    </location>
</feature>
<keyword evidence="6 13" id="KW-0812">Transmembrane</keyword>
<feature type="transmembrane region" description="Helical" evidence="13">
    <location>
        <begin position="54"/>
        <end position="76"/>
    </location>
</feature>